<dbReference type="RefSeq" id="WP_007783039.1">
    <property type="nucleotide sequence ID" value="NZ_CM001441.1"/>
</dbReference>
<sequence length="119" mass="14013">MLTKSQIILQINEVFSDFVHDYPMCEEYREEILDITAYRVLKSQKTIDNYVLAPQVRVDIIVELTKLAMLIQGYRNYNVIPRKSEKRSYQRYFTYDKTGKVIFTAITDPNCKMNTDISG</sequence>
<evidence type="ECO:0000313" key="1">
    <source>
        <dbReference type="EMBL" id="EHQ89387.1"/>
    </source>
</evidence>
<dbReference type="HOGENOM" id="CLU_2057647_0_0_9"/>
<reference evidence="1 2" key="1">
    <citation type="submission" date="2011-11" db="EMBL/GenBank/DDBJ databases">
        <title>The Noncontiguous Finished genome of Desulfosporosinus youngiae DSM 17734.</title>
        <authorList>
            <consortium name="US DOE Joint Genome Institute (JGI-PGF)"/>
            <person name="Lucas S."/>
            <person name="Han J."/>
            <person name="Lapidus A."/>
            <person name="Cheng J.-F."/>
            <person name="Goodwin L."/>
            <person name="Pitluck S."/>
            <person name="Peters L."/>
            <person name="Ovchinnikova G."/>
            <person name="Lu M."/>
            <person name="Land M.L."/>
            <person name="Hauser L."/>
            <person name="Pester M."/>
            <person name="Spring S."/>
            <person name="Ollivier B."/>
            <person name="Rattei T."/>
            <person name="Klenk H.-P."/>
            <person name="Wagner M."/>
            <person name="Loy A."/>
            <person name="Woyke T.J."/>
        </authorList>
    </citation>
    <scope>NUCLEOTIDE SEQUENCE [LARGE SCALE GENOMIC DNA]</scope>
    <source>
        <strain evidence="1 2">DSM 17734</strain>
    </source>
</reference>
<keyword evidence="2" id="KW-1185">Reference proteome</keyword>
<protein>
    <submittedName>
        <fullName evidence="1">Uncharacterized protein</fullName>
    </submittedName>
</protein>
<dbReference type="AlphaFoldDB" id="H5XUF1"/>
<name>H5XUF1_9FIRM</name>
<evidence type="ECO:0000313" key="2">
    <source>
        <dbReference type="Proteomes" id="UP000005104"/>
    </source>
</evidence>
<organism evidence="1 2">
    <name type="scientific">Desulfosporosinus youngiae DSM 17734</name>
    <dbReference type="NCBI Taxonomy" id="768710"/>
    <lineage>
        <taxon>Bacteria</taxon>
        <taxon>Bacillati</taxon>
        <taxon>Bacillota</taxon>
        <taxon>Clostridia</taxon>
        <taxon>Eubacteriales</taxon>
        <taxon>Desulfitobacteriaceae</taxon>
        <taxon>Desulfosporosinus</taxon>
    </lineage>
</organism>
<dbReference type="Proteomes" id="UP000005104">
    <property type="component" value="Chromosome"/>
</dbReference>
<dbReference type="OrthoDB" id="9936050at2"/>
<dbReference type="EMBL" id="CM001441">
    <property type="protein sequence ID" value="EHQ89387.1"/>
    <property type="molecule type" value="Genomic_DNA"/>
</dbReference>
<accession>H5XUF1</accession>
<gene>
    <name evidence="1" type="ORF">DesyoDRAFT_2304</name>
</gene>
<proteinExistence type="predicted"/>